<organism evidence="1 2">
    <name type="scientific">Brachionus plicatilis</name>
    <name type="common">Marine rotifer</name>
    <name type="synonym">Brachionus muelleri</name>
    <dbReference type="NCBI Taxonomy" id="10195"/>
    <lineage>
        <taxon>Eukaryota</taxon>
        <taxon>Metazoa</taxon>
        <taxon>Spiralia</taxon>
        <taxon>Gnathifera</taxon>
        <taxon>Rotifera</taxon>
        <taxon>Eurotatoria</taxon>
        <taxon>Monogononta</taxon>
        <taxon>Pseudotrocha</taxon>
        <taxon>Ploima</taxon>
        <taxon>Brachionidae</taxon>
        <taxon>Brachionus</taxon>
    </lineage>
</organism>
<dbReference type="AlphaFoldDB" id="A0A3M7T442"/>
<dbReference type="Proteomes" id="UP000276133">
    <property type="component" value="Unassembled WGS sequence"/>
</dbReference>
<name>A0A3M7T442_BRAPC</name>
<gene>
    <name evidence="1" type="ORF">BpHYR1_000578</name>
</gene>
<evidence type="ECO:0000313" key="2">
    <source>
        <dbReference type="Proteomes" id="UP000276133"/>
    </source>
</evidence>
<protein>
    <submittedName>
        <fullName evidence="1">Uncharacterized protein</fullName>
    </submittedName>
</protein>
<accession>A0A3M7T442</accession>
<comment type="caution">
    <text evidence="1">The sequence shown here is derived from an EMBL/GenBank/DDBJ whole genome shotgun (WGS) entry which is preliminary data.</text>
</comment>
<proteinExistence type="predicted"/>
<sequence>MNTLGLLQFKNVENLFEDIFFLMNHLIFVSLLKSGYKNNKFHKKKLLELILNFKIFFLANY</sequence>
<reference evidence="1 2" key="1">
    <citation type="journal article" date="2018" name="Sci. Rep.">
        <title>Genomic signatures of local adaptation to the degree of environmental predictability in rotifers.</title>
        <authorList>
            <person name="Franch-Gras L."/>
            <person name="Hahn C."/>
            <person name="Garcia-Roger E.M."/>
            <person name="Carmona M.J."/>
            <person name="Serra M."/>
            <person name="Gomez A."/>
        </authorList>
    </citation>
    <scope>NUCLEOTIDE SEQUENCE [LARGE SCALE GENOMIC DNA]</scope>
    <source>
        <strain evidence="1">HYR1</strain>
    </source>
</reference>
<keyword evidence="2" id="KW-1185">Reference proteome</keyword>
<evidence type="ECO:0000313" key="1">
    <source>
        <dbReference type="EMBL" id="RNA42814.1"/>
    </source>
</evidence>
<dbReference type="EMBL" id="REGN01000317">
    <property type="protein sequence ID" value="RNA42814.1"/>
    <property type="molecule type" value="Genomic_DNA"/>
</dbReference>